<reference evidence="2" key="1">
    <citation type="submission" date="2021-02" db="EMBL/GenBank/DDBJ databases">
        <authorList>
            <person name="Nowell W R."/>
        </authorList>
    </citation>
    <scope>NUCLEOTIDE SEQUENCE</scope>
</reference>
<protein>
    <submittedName>
        <fullName evidence="2">Uncharacterized protein</fullName>
    </submittedName>
</protein>
<sequence length="73" mass="8634">MCFTSTKNIDPKPSKEVQDLQDELSLSNNEWTQAFKDLNEKVVKAEENSKKLEENNKKLKNRIQLTLNTLYRY</sequence>
<evidence type="ECO:0000313" key="3">
    <source>
        <dbReference type="Proteomes" id="UP000663856"/>
    </source>
</evidence>
<evidence type="ECO:0000256" key="1">
    <source>
        <dbReference type="SAM" id="Coils"/>
    </source>
</evidence>
<keyword evidence="1" id="KW-0175">Coiled coil</keyword>
<evidence type="ECO:0000313" key="2">
    <source>
        <dbReference type="EMBL" id="CAF2109714.1"/>
    </source>
</evidence>
<name>A0A816UDH5_9BILA</name>
<dbReference type="Proteomes" id="UP000663856">
    <property type="component" value="Unassembled WGS sequence"/>
</dbReference>
<gene>
    <name evidence="2" type="ORF">WKI299_LOCUS22027</name>
</gene>
<feature type="coiled-coil region" evidence="1">
    <location>
        <begin position="28"/>
        <end position="69"/>
    </location>
</feature>
<dbReference type="AlphaFoldDB" id="A0A816UDH5"/>
<accession>A0A816UDH5</accession>
<comment type="caution">
    <text evidence="2">The sequence shown here is derived from an EMBL/GenBank/DDBJ whole genome shotgun (WGS) entry which is preliminary data.</text>
</comment>
<organism evidence="2 3">
    <name type="scientific">Rotaria magnacalcarata</name>
    <dbReference type="NCBI Taxonomy" id="392030"/>
    <lineage>
        <taxon>Eukaryota</taxon>
        <taxon>Metazoa</taxon>
        <taxon>Spiralia</taxon>
        <taxon>Gnathifera</taxon>
        <taxon>Rotifera</taxon>
        <taxon>Eurotatoria</taxon>
        <taxon>Bdelloidea</taxon>
        <taxon>Philodinida</taxon>
        <taxon>Philodinidae</taxon>
        <taxon>Rotaria</taxon>
    </lineage>
</organism>
<proteinExistence type="predicted"/>
<dbReference type="EMBL" id="CAJNRF010009424">
    <property type="protein sequence ID" value="CAF2109714.1"/>
    <property type="molecule type" value="Genomic_DNA"/>
</dbReference>